<evidence type="ECO:0000256" key="10">
    <source>
        <dbReference type="ARBA" id="ARBA00023002"/>
    </source>
</evidence>
<feature type="domain" description="Cytochrome oxidase subunit II copper A binding" evidence="13">
    <location>
        <begin position="135"/>
        <end position="247"/>
    </location>
</feature>
<organism evidence="15 16">
    <name type="scientific">Acidihalobacter prosperus</name>
    <dbReference type="NCBI Taxonomy" id="160660"/>
    <lineage>
        <taxon>Bacteria</taxon>
        <taxon>Pseudomonadati</taxon>
        <taxon>Pseudomonadota</taxon>
        <taxon>Gammaproteobacteria</taxon>
        <taxon>Chromatiales</taxon>
        <taxon>Ectothiorhodospiraceae</taxon>
        <taxon>Acidihalobacter</taxon>
    </lineage>
</organism>
<dbReference type="GO" id="GO:0016491">
    <property type="term" value="F:oxidoreductase activity"/>
    <property type="evidence" value="ECO:0007669"/>
    <property type="project" value="UniProtKB-KW"/>
</dbReference>
<dbReference type="InterPro" id="IPR008972">
    <property type="entry name" value="Cupredoxin"/>
</dbReference>
<dbReference type="CDD" id="cd04212">
    <property type="entry name" value="CuRO_UO_II"/>
    <property type="match status" value="1"/>
</dbReference>
<evidence type="ECO:0000256" key="12">
    <source>
        <dbReference type="SAM" id="Phobius"/>
    </source>
</evidence>
<dbReference type="GO" id="GO:0005886">
    <property type="term" value="C:plasma membrane"/>
    <property type="evidence" value="ECO:0007669"/>
    <property type="project" value="UniProtKB-SubCell"/>
</dbReference>
<evidence type="ECO:0000256" key="5">
    <source>
        <dbReference type="ARBA" id="ARBA00022660"/>
    </source>
</evidence>
<dbReference type="InterPro" id="IPR036257">
    <property type="entry name" value="Cyt_c_oxidase_su2_TM_sf"/>
</dbReference>
<evidence type="ECO:0000256" key="11">
    <source>
        <dbReference type="ARBA" id="ARBA00023136"/>
    </source>
</evidence>
<evidence type="ECO:0000256" key="8">
    <source>
        <dbReference type="ARBA" id="ARBA00022982"/>
    </source>
</evidence>
<feature type="transmembrane region" description="Helical" evidence="12">
    <location>
        <begin position="89"/>
        <end position="110"/>
    </location>
</feature>
<keyword evidence="3" id="KW-0813">Transport</keyword>
<evidence type="ECO:0000259" key="13">
    <source>
        <dbReference type="PROSITE" id="PS50857"/>
    </source>
</evidence>
<dbReference type="GO" id="GO:0042773">
    <property type="term" value="P:ATP synthesis coupled electron transport"/>
    <property type="evidence" value="ECO:0007669"/>
    <property type="project" value="TreeGrafter"/>
</dbReference>
<keyword evidence="10" id="KW-0560">Oxidoreductase</keyword>
<feature type="transmembrane region" description="Helical" evidence="12">
    <location>
        <begin position="7"/>
        <end position="24"/>
    </location>
</feature>
<feature type="transmembrane region" description="Helical" evidence="12">
    <location>
        <begin position="44"/>
        <end position="69"/>
    </location>
</feature>
<evidence type="ECO:0000259" key="14">
    <source>
        <dbReference type="PROSITE" id="PS50999"/>
    </source>
</evidence>
<evidence type="ECO:0000256" key="9">
    <source>
        <dbReference type="ARBA" id="ARBA00022989"/>
    </source>
</evidence>
<keyword evidence="4" id="KW-1003">Cell membrane</keyword>
<dbReference type="Proteomes" id="UP000029273">
    <property type="component" value="Unassembled WGS sequence"/>
</dbReference>
<evidence type="ECO:0000256" key="7">
    <source>
        <dbReference type="ARBA" id="ARBA00022729"/>
    </source>
</evidence>
<dbReference type="PROSITE" id="PS51257">
    <property type="entry name" value="PROKAR_LIPOPROTEIN"/>
    <property type="match status" value="1"/>
</dbReference>
<gene>
    <name evidence="15" type="ORF">Thpro_023069</name>
</gene>
<evidence type="ECO:0000256" key="4">
    <source>
        <dbReference type="ARBA" id="ARBA00022475"/>
    </source>
</evidence>
<dbReference type="InterPro" id="IPR045187">
    <property type="entry name" value="CcO_II"/>
</dbReference>
<evidence type="ECO:0000256" key="2">
    <source>
        <dbReference type="ARBA" id="ARBA00007866"/>
    </source>
</evidence>
<dbReference type="AlphaFoldDB" id="A0A1A6C2P0"/>
<evidence type="ECO:0000313" key="16">
    <source>
        <dbReference type="Proteomes" id="UP000029273"/>
    </source>
</evidence>
<keyword evidence="5" id="KW-0679">Respiratory chain</keyword>
<sequence length="319" mass="36533">MKWAKRYVLYFRYLAYSPLLLLSGCSDTHFWLFNPKGLIADTELHYMIIDVTLMAIVIVPTTFLLIWVVWRYREKRRSAFAPEWSHSNVIEVVVWGIPLLIVGVLSYYSWRGIQAVNPYNPHALNSHGASTARSHKPLTVDVITTDWQWLFVYPNKHIAVANELVVPTGTKLHLKLTSTSVVNSFYIPQIVGQIYAMPGMRTKQSFEVDHPGRYHGFSAAFSGPGFSWMDFKVKAVPPAKFTAWIKKAGTSKNTLNYASFSRFAEPTVNIERKIHYFSDVKTGLFAKVIKAVRSQRLHYVTPMAMTENMHAKIFRTHSN</sequence>
<protein>
    <submittedName>
        <fullName evidence="15">Cytochrome O ubiquinol oxidase subunit II</fullName>
    </submittedName>
</protein>
<dbReference type="SUPFAM" id="SSF49503">
    <property type="entry name" value="Cupredoxins"/>
    <property type="match status" value="1"/>
</dbReference>
<dbReference type="InterPro" id="IPR011759">
    <property type="entry name" value="Cyt_c_oxidase_su2_TM_dom"/>
</dbReference>
<evidence type="ECO:0000256" key="3">
    <source>
        <dbReference type="ARBA" id="ARBA00022448"/>
    </source>
</evidence>
<keyword evidence="9 12" id="KW-1133">Transmembrane helix</keyword>
<comment type="caution">
    <text evidence="15">The sequence shown here is derived from an EMBL/GenBank/DDBJ whole genome shotgun (WGS) entry which is preliminary data.</text>
</comment>
<keyword evidence="11 12" id="KW-0472">Membrane</keyword>
<dbReference type="InterPro" id="IPR002429">
    <property type="entry name" value="CcO_II-like_C"/>
</dbReference>
<evidence type="ECO:0000313" key="15">
    <source>
        <dbReference type="EMBL" id="OBS08819.1"/>
    </source>
</evidence>
<proteinExistence type="inferred from homology"/>
<dbReference type="STRING" id="160660.BJI67_05275"/>
<reference evidence="15 16" key="1">
    <citation type="journal article" date="2014" name="Genome Announc.">
        <title>Draft Genome Sequence of the Iron-Oxidizing, Acidophilic, and Halotolerant 'Thiobacillus prosperus' Type Strain DSM 5130.</title>
        <authorList>
            <person name="Ossandon F.J."/>
            <person name="Cardenas J.P."/>
            <person name="Corbett M."/>
            <person name="Quatrini R."/>
            <person name="Holmes D.S."/>
            <person name="Watkin E."/>
        </authorList>
    </citation>
    <scope>NUCLEOTIDE SEQUENCE [LARGE SCALE GENOMIC DNA]</scope>
    <source>
        <strain evidence="15 16">DSM 5130</strain>
    </source>
</reference>
<keyword evidence="6 12" id="KW-0812">Transmembrane</keyword>
<dbReference type="EMBL" id="JQSG02000006">
    <property type="protein sequence ID" value="OBS08819.1"/>
    <property type="molecule type" value="Genomic_DNA"/>
</dbReference>
<dbReference type="InterPro" id="IPR034227">
    <property type="entry name" value="CuRO_UO_II"/>
</dbReference>
<evidence type="ECO:0000256" key="6">
    <source>
        <dbReference type="ARBA" id="ARBA00022692"/>
    </source>
</evidence>
<dbReference type="OrthoDB" id="9783445at2"/>
<feature type="domain" description="Cytochrome oxidase subunit II transmembrane region profile" evidence="14">
    <location>
        <begin position="24"/>
        <end position="120"/>
    </location>
</feature>
<dbReference type="RefSeq" id="WP_038091328.1">
    <property type="nucleotide sequence ID" value="NZ_JQSG02000006.1"/>
</dbReference>
<keyword evidence="8" id="KW-0249">Electron transport</keyword>
<dbReference type="PROSITE" id="PS50999">
    <property type="entry name" value="COX2_TM"/>
    <property type="match status" value="1"/>
</dbReference>
<dbReference type="PANTHER" id="PTHR22888">
    <property type="entry name" value="CYTOCHROME C OXIDASE, SUBUNIT II"/>
    <property type="match status" value="1"/>
</dbReference>
<dbReference type="SUPFAM" id="SSF81464">
    <property type="entry name" value="Cytochrome c oxidase subunit II-like, transmembrane region"/>
    <property type="match status" value="1"/>
</dbReference>
<evidence type="ECO:0000256" key="1">
    <source>
        <dbReference type="ARBA" id="ARBA00004651"/>
    </source>
</evidence>
<accession>A0A1A6C2P0</accession>
<dbReference type="GO" id="GO:0005507">
    <property type="term" value="F:copper ion binding"/>
    <property type="evidence" value="ECO:0007669"/>
    <property type="project" value="InterPro"/>
</dbReference>
<dbReference type="Pfam" id="PF00116">
    <property type="entry name" value="COX2"/>
    <property type="match status" value="1"/>
</dbReference>
<keyword evidence="7" id="KW-0732">Signal</keyword>
<comment type="similarity">
    <text evidence="2">Belongs to the cytochrome c oxidase subunit 2 family.</text>
</comment>
<comment type="subcellular location">
    <subcellularLocation>
        <location evidence="1">Cell membrane</location>
        <topology evidence="1">Multi-pass membrane protein</topology>
    </subcellularLocation>
</comment>
<dbReference type="PANTHER" id="PTHR22888:SF18">
    <property type="entry name" value="CYTOCHROME BO(3) UBIQUINOL OXIDASE SUBUNIT 2"/>
    <property type="match status" value="1"/>
</dbReference>
<dbReference type="Gene3D" id="2.60.40.420">
    <property type="entry name" value="Cupredoxins - blue copper proteins"/>
    <property type="match status" value="1"/>
</dbReference>
<name>A0A1A6C2P0_9GAMM</name>
<dbReference type="PROSITE" id="PS50857">
    <property type="entry name" value="COX2_CUA"/>
    <property type="match status" value="1"/>
</dbReference>
<keyword evidence="16" id="KW-1185">Reference proteome</keyword>
<dbReference type="Gene3D" id="1.10.287.90">
    <property type="match status" value="1"/>
</dbReference>
<dbReference type="GO" id="GO:0004129">
    <property type="term" value="F:cytochrome-c oxidase activity"/>
    <property type="evidence" value="ECO:0007669"/>
    <property type="project" value="InterPro"/>
</dbReference>